<protein>
    <submittedName>
        <fullName evidence="1">Uncharacterized protein</fullName>
    </submittedName>
</protein>
<evidence type="ECO:0000313" key="1">
    <source>
        <dbReference type="EMBL" id="BAB98343.1"/>
    </source>
</evidence>
<sequence>MKHYWSMYFGAGPLNTPHTKEVWFMDIVSIVNHWFEWSTNNWVNMTGLPRETFVPAFVGSTVLAVLSF</sequence>
<gene>
    <name evidence="1" type="ordered locus">Cgl0950</name>
</gene>
<dbReference type="EMBL" id="BA000036">
    <property type="protein sequence ID" value="BAB98343.1"/>
    <property type="molecule type" value="Genomic_DNA"/>
</dbReference>
<organism evidence="1 2">
    <name type="scientific">Corynebacterium glutamicum (strain ATCC 13032 / DSM 20300 / JCM 1318 / BCRC 11384 / CCUG 27702 / LMG 3730 / NBRC 12168 / NCIMB 10025 / NRRL B-2784 / 534)</name>
    <dbReference type="NCBI Taxonomy" id="196627"/>
    <lineage>
        <taxon>Bacteria</taxon>
        <taxon>Bacillati</taxon>
        <taxon>Actinomycetota</taxon>
        <taxon>Actinomycetes</taxon>
        <taxon>Mycobacteriales</taxon>
        <taxon>Corynebacteriaceae</taxon>
        <taxon>Corynebacterium</taxon>
    </lineage>
</organism>
<evidence type="ECO:0000313" key="2">
    <source>
        <dbReference type="Proteomes" id="UP000000582"/>
    </source>
</evidence>
<dbReference type="HOGENOM" id="CLU_2786824_0_0_11"/>
<dbReference type="Proteomes" id="UP000000582">
    <property type="component" value="Chromosome"/>
</dbReference>
<keyword evidence="2" id="KW-1185">Reference proteome</keyword>
<accession>Q8NRU1</accession>
<name>Q8NRU1_CORGL</name>
<dbReference type="BioCyc" id="CORYNE:G18NG-10520-MONOMER"/>
<proteinExistence type="predicted"/>
<dbReference type="AlphaFoldDB" id="Q8NRU1"/>
<dbReference type="KEGG" id="cgl:Cgl0950"/>
<reference evidence="2" key="1">
    <citation type="journal article" date="2003" name="Appl. Microbiol. Biotechnol.">
        <title>The Corynebacterium glutamicum genome: features and impacts on biotechnological processes.</title>
        <authorList>
            <person name="Ikeda M."/>
            <person name="Nakagawa S."/>
        </authorList>
    </citation>
    <scope>NUCLEOTIDE SEQUENCE [LARGE SCALE GENOMIC DNA]</scope>
    <source>
        <strain evidence="2">ATCC 13032 / DSM 20300 / BCRC 11384 / JCM 1318 / LMG 3730 / NCIMB 10025</strain>
    </source>
</reference>